<protein>
    <submittedName>
        <fullName evidence="2">Antitoxin ChpS</fullName>
    </submittedName>
</protein>
<evidence type="ECO:0000259" key="1">
    <source>
        <dbReference type="Pfam" id="PF18765"/>
    </source>
</evidence>
<dbReference type="EMBL" id="PVTV01000017">
    <property type="protein sequence ID" value="PRY96465.1"/>
    <property type="molecule type" value="Genomic_DNA"/>
</dbReference>
<dbReference type="Proteomes" id="UP000238308">
    <property type="component" value="Unassembled WGS sequence"/>
</dbReference>
<organism evidence="2 3">
    <name type="scientific">Jezberella montanilacus</name>
    <dbReference type="NCBI Taxonomy" id="323426"/>
    <lineage>
        <taxon>Bacteria</taxon>
        <taxon>Pseudomonadati</taxon>
        <taxon>Pseudomonadota</taxon>
        <taxon>Betaproteobacteria</taxon>
        <taxon>Burkholderiales</taxon>
        <taxon>Alcaligenaceae</taxon>
        <taxon>Jezberella</taxon>
    </lineage>
</organism>
<evidence type="ECO:0000313" key="3">
    <source>
        <dbReference type="Proteomes" id="UP000238308"/>
    </source>
</evidence>
<sequence>MSNSIIDSATKGAASAFWDKLVQHFEVSRTLLFGSRARNTHSDESDADIAVILRGVVGKFIETKFVMDDLAYEVLLDTGVRIQPLPIWQEEWDHPELYSNPLLIRNIQKDGILIDR</sequence>
<dbReference type="Pfam" id="PF18765">
    <property type="entry name" value="Polbeta"/>
    <property type="match status" value="1"/>
</dbReference>
<accession>A0A2T0XC03</accession>
<dbReference type="InterPro" id="IPR041633">
    <property type="entry name" value="Polbeta"/>
</dbReference>
<dbReference type="CDD" id="cd05403">
    <property type="entry name" value="NT_KNTase_like"/>
    <property type="match status" value="1"/>
</dbReference>
<dbReference type="PANTHER" id="PTHR33933">
    <property type="entry name" value="NUCLEOTIDYLTRANSFERASE"/>
    <property type="match status" value="1"/>
</dbReference>
<dbReference type="Gene3D" id="3.30.460.10">
    <property type="entry name" value="Beta Polymerase, domain 2"/>
    <property type="match status" value="1"/>
</dbReference>
<name>A0A2T0XC03_9BURK</name>
<dbReference type="PANTHER" id="PTHR33933:SF1">
    <property type="entry name" value="PROTEIN ADENYLYLTRANSFERASE MNTA-RELATED"/>
    <property type="match status" value="1"/>
</dbReference>
<dbReference type="AlphaFoldDB" id="A0A2T0XC03"/>
<dbReference type="InterPro" id="IPR052548">
    <property type="entry name" value="Type_VII_TA_antitoxin"/>
</dbReference>
<keyword evidence="3" id="KW-1185">Reference proteome</keyword>
<gene>
    <name evidence="2" type="ORF">BCM14_2704</name>
</gene>
<reference evidence="2 3" key="1">
    <citation type="submission" date="2018-03" db="EMBL/GenBank/DDBJ databases">
        <title>Genomic Encyclopedia of Type Strains, Phase III (KMG-III): the genomes of soil and plant-associated and newly described type strains.</title>
        <authorList>
            <person name="Whitman W."/>
        </authorList>
    </citation>
    <scope>NUCLEOTIDE SEQUENCE [LARGE SCALE GENOMIC DNA]</scope>
    <source>
        <strain evidence="2 3">MWH-P2sevCIIIb</strain>
    </source>
</reference>
<dbReference type="SUPFAM" id="SSF81301">
    <property type="entry name" value="Nucleotidyltransferase"/>
    <property type="match status" value="1"/>
</dbReference>
<dbReference type="InterPro" id="IPR043519">
    <property type="entry name" value="NT_sf"/>
</dbReference>
<dbReference type="OrthoDB" id="9803106at2"/>
<comment type="caution">
    <text evidence="2">The sequence shown here is derived from an EMBL/GenBank/DDBJ whole genome shotgun (WGS) entry which is preliminary data.</text>
</comment>
<feature type="domain" description="Polymerase beta nucleotidyltransferase" evidence="1">
    <location>
        <begin position="21"/>
        <end position="73"/>
    </location>
</feature>
<dbReference type="RefSeq" id="WP_106228532.1">
    <property type="nucleotide sequence ID" value="NZ_PVTV01000017.1"/>
</dbReference>
<proteinExistence type="predicted"/>
<evidence type="ECO:0000313" key="2">
    <source>
        <dbReference type="EMBL" id="PRY96465.1"/>
    </source>
</evidence>